<name>A0ABV0YD29_9TELE</name>
<dbReference type="EMBL" id="JAHRIP010029340">
    <property type="protein sequence ID" value="MEQ2291714.1"/>
    <property type="molecule type" value="Genomic_DNA"/>
</dbReference>
<sequence length="109" mass="11802">MIQSSSLRICTKILTAETKSQIQKPQKKRLSCVLRCEKVPAGSCVAAPDMHIAKRIQRCGLRPGSCLFSSDLAADKTEPCGSIALKGSSCIMGFLYDADIEATPPFRLL</sequence>
<evidence type="ECO:0000313" key="2">
    <source>
        <dbReference type="Proteomes" id="UP001469553"/>
    </source>
</evidence>
<organism evidence="1 2">
    <name type="scientific">Ameca splendens</name>
    <dbReference type="NCBI Taxonomy" id="208324"/>
    <lineage>
        <taxon>Eukaryota</taxon>
        <taxon>Metazoa</taxon>
        <taxon>Chordata</taxon>
        <taxon>Craniata</taxon>
        <taxon>Vertebrata</taxon>
        <taxon>Euteleostomi</taxon>
        <taxon>Actinopterygii</taxon>
        <taxon>Neopterygii</taxon>
        <taxon>Teleostei</taxon>
        <taxon>Neoteleostei</taxon>
        <taxon>Acanthomorphata</taxon>
        <taxon>Ovalentaria</taxon>
        <taxon>Atherinomorphae</taxon>
        <taxon>Cyprinodontiformes</taxon>
        <taxon>Goodeidae</taxon>
        <taxon>Ameca</taxon>
    </lineage>
</organism>
<accession>A0ABV0YD29</accession>
<keyword evidence="2" id="KW-1185">Reference proteome</keyword>
<proteinExistence type="predicted"/>
<reference evidence="1 2" key="1">
    <citation type="submission" date="2021-06" db="EMBL/GenBank/DDBJ databases">
        <authorList>
            <person name="Palmer J.M."/>
        </authorList>
    </citation>
    <scope>NUCLEOTIDE SEQUENCE [LARGE SCALE GENOMIC DNA]</scope>
    <source>
        <strain evidence="1 2">AS_MEX2019</strain>
        <tissue evidence="1">Muscle</tissue>
    </source>
</reference>
<dbReference type="Proteomes" id="UP001469553">
    <property type="component" value="Unassembled WGS sequence"/>
</dbReference>
<evidence type="ECO:0000313" key="1">
    <source>
        <dbReference type="EMBL" id="MEQ2291714.1"/>
    </source>
</evidence>
<protein>
    <submittedName>
        <fullName evidence="1">Uncharacterized protein</fullName>
    </submittedName>
</protein>
<gene>
    <name evidence="1" type="ORF">AMECASPLE_015786</name>
</gene>
<comment type="caution">
    <text evidence="1">The sequence shown here is derived from an EMBL/GenBank/DDBJ whole genome shotgun (WGS) entry which is preliminary data.</text>
</comment>